<proteinExistence type="predicted"/>
<accession>A0A502I4P1</accession>
<protein>
    <submittedName>
        <fullName evidence="1">Uncharacterized protein</fullName>
    </submittedName>
</protein>
<evidence type="ECO:0000313" key="2">
    <source>
        <dbReference type="Proteomes" id="UP000317933"/>
    </source>
</evidence>
<comment type="caution">
    <text evidence="1">The sequence shown here is derived from an EMBL/GenBank/DDBJ whole genome shotgun (WGS) entry which is preliminary data.</text>
</comment>
<name>A0A502I4P1_9PSED</name>
<reference evidence="1 2" key="1">
    <citation type="journal article" date="2019" name="Environ. Microbiol.">
        <title>Species interactions and distinct microbial communities in high Arctic permafrost affected cryosols are associated with the CH4 and CO2 gas fluxes.</title>
        <authorList>
            <person name="Altshuler I."/>
            <person name="Hamel J."/>
            <person name="Turney S."/>
            <person name="Magnuson E."/>
            <person name="Levesque R."/>
            <person name="Greer C."/>
            <person name="Whyte L.G."/>
        </authorList>
    </citation>
    <scope>NUCLEOTIDE SEQUENCE [LARGE SCALE GENOMIC DNA]</scope>
    <source>
        <strain evidence="1 2">E3</strain>
    </source>
</reference>
<dbReference type="EMBL" id="RCZE01000002">
    <property type="protein sequence ID" value="TPG80348.1"/>
    <property type="molecule type" value="Genomic_DNA"/>
</dbReference>
<organism evidence="1 2">
    <name type="scientific">Pseudomonas arsenicoxydans</name>
    <dbReference type="NCBI Taxonomy" id="702115"/>
    <lineage>
        <taxon>Bacteria</taxon>
        <taxon>Pseudomonadati</taxon>
        <taxon>Pseudomonadota</taxon>
        <taxon>Gammaproteobacteria</taxon>
        <taxon>Pseudomonadales</taxon>
        <taxon>Pseudomonadaceae</taxon>
        <taxon>Pseudomonas</taxon>
    </lineage>
</organism>
<gene>
    <name evidence="1" type="ORF">EAH78_03810</name>
</gene>
<dbReference type="AlphaFoldDB" id="A0A502I4P1"/>
<sequence length="61" mass="6941">MPSGKKRRLYGDWGRGVQFEIGGVRAIAFASKPAPTFNRILLKELVRMWERACSRRGQPGH</sequence>
<evidence type="ECO:0000313" key="1">
    <source>
        <dbReference type="EMBL" id="TPG80348.1"/>
    </source>
</evidence>
<dbReference type="Proteomes" id="UP000317933">
    <property type="component" value="Unassembled WGS sequence"/>
</dbReference>